<evidence type="ECO:0000256" key="4">
    <source>
        <dbReference type="ARBA" id="ARBA00022989"/>
    </source>
</evidence>
<dbReference type="Proteomes" id="UP000092654">
    <property type="component" value="Chromosome"/>
</dbReference>
<dbReference type="GO" id="GO:0005886">
    <property type="term" value="C:plasma membrane"/>
    <property type="evidence" value="ECO:0007669"/>
    <property type="project" value="UniProtKB-SubCell"/>
</dbReference>
<evidence type="ECO:0000313" key="6">
    <source>
        <dbReference type="EMBL" id="AKG05636.2"/>
    </source>
</evidence>
<dbReference type="PANTHER" id="PTHR30250:SF29">
    <property type="entry name" value="POLYSACCHARIDE BIOSYNTHESIS PROTEIN C-TERMINAL DOMAIN-CONTAINING PROTEIN"/>
    <property type="match status" value="1"/>
</dbReference>
<dbReference type="PANTHER" id="PTHR30250">
    <property type="entry name" value="PST FAMILY PREDICTED COLANIC ACID TRANSPORTER"/>
    <property type="match status" value="1"/>
</dbReference>
<dbReference type="InterPro" id="IPR002797">
    <property type="entry name" value="Polysacc_synth"/>
</dbReference>
<proteinExistence type="predicted"/>
<organism evidence="6 7">
    <name type="scientific">Salimicrobium jeotgali</name>
    <dbReference type="NCBI Taxonomy" id="1230341"/>
    <lineage>
        <taxon>Bacteria</taxon>
        <taxon>Bacillati</taxon>
        <taxon>Bacillota</taxon>
        <taxon>Bacilli</taxon>
        <taxon>Bacillales</taxon>
        <taxon>Bacillaceae</taxon>
        <taxon>Salimicrobium</taxon>
    </lineage>
</organism>
<name>A0AAC8PTG5_9BACI</name>
<keyword evidence="4" id="KW-1133">Transmembrane helix</keyword>
<dbReference type="InterPro" id="IPR024923">
    <property type="entry name" value="PG_synth_SpoVB"/>
</dbReference>
<comment type="subcellular location">
    <subcellularLocation>
        <location evidence="1">Cell membrane</location>
        <topology evidence="1">Multi-pass membrane protein</topology>
    </subcellularLocation>
</comment>
<evidence type="ECO:0000256" key="3">
    <source>
        <dbReference type="ARBA" id="ARBA00022692"/>
    </source>
</evidence>
<dbReference type="AlphaFoldDB" id="A0AAC8PTG5"/>
<dbReference type="InterPro" id="IPR050833">
    <property type="entry name" value="Poly_Biosynth_Transport"/>
</dbReference>
<dbReference type="Pfam" id="PF01943">
    <property type="entry name" value="Polysacc_synt"/>
    <property type="match status" value="1"/>
</dbReference>
<keyword evidence="5" id="KW-0472">Membrane</keyword>
<protein>
    <recommendedName>
        <fullName evidence="8">Polysaccharide biosynthesis protein</fullName>
    </recommendedName>
</protein>
<dbReference type="EMBL" id="CP011361">
    <property type="protein sequence ID" value="AKG05636.2"/>
    <property type="molecule type" value="Genomic_DNA"/>
</dbReference>
<dbReference type="CDD" id="cd13124">
    <property type="entry name" value="MATE_SpoVB_like"/>
    <property type="match status" value="1"/>
</dbReference>
<keyword evidence="2" id="KW-1003">Cell membrane</keyword>
<reference evidence="7" key="1">
    <citation type="submission" date="2015-06" db="EMBL/GenBank/DDBJ databases">
        <title>Salimicrobium jeotgali MJ3, isolated from Myulchi jeot, a traditional Korean fermented seafood.</title>
        <authorList>
            <person name="Kim K.H."/>
            <person name="Jeon C.O."/>
            <person name="Jin H.M."/>
        </authorList>
    </citation>
    <scope>NUCLEOTIDE SEQUENCE [LARGE SCALE GENOMIC DNA]</scope>
    <source>
        <strain evidence="7">MJ3</strain>
    </source>
</reference>
<accession>A0AAC8PTG5</accession>
<keyword evidence="3" id="KW-0812">Transmembrane</keyword>
<evidence type="ECO:0000313" key="7">
    <source>
        <dbReference type="Proteomes" id="UP000092654"/>
    </source>
</evidence>
<gene>
    <name evidence="6" type="ORF">AAV35_013405</name>
</gene>
<sequence length="509" mass="55059">MKGFHMKNSWLQGTAWLMLAGLTGKILSAGYRIPLQNLGGDIGFYVYQQIYPIVGIGIIFALQGVPAAVSRVVAENRKLTAASFYLPVFLCLSVFFWLLAGAGFVSAASLAGLMDDRNLISSLKASFLVFLFVPFLALLRGAFQGEEDMKTPAVSQILEQFLRVAGILIVSTIVYVTGSVYFIGTGTAAAVITGMVAATGYLFVKWKKRELQEQLPAAVSSFPYVKQVLFYSVLISVNYMMLLLLQLTDAFTFVPLLLEDHGISVTEAREWKGIYDRAQPLIQLVTVLASSLALSILPAIVRSEQSVEPVRQAMALTLVISTAASVGLLLLFPEINRLFFQDESGTGVLRVQMVMVILVSLALTAASALQGLGYAAWTAALIGGGLIVKAGLNVVLIPEFGTYGAAVASVAAVSVAASGNLFLLKKKLNSRLFTWKWGRMLPALAGMSLFVLALKWLYIPEGRLLLLPWVLAASGGGAIVYALLLRQFRVLPAEALPAQFRKWFIKENG</sequence>
<evidence type="ECO:0000256" key="1">
    <source>
        <dbReference type="ARBA" id="ARBA00004651"/>
    </source>
</evidence>
<dbReference type="KEGG" id="sje:AAV35_013405"/>
<evidence type="ECO:0000256" key="5">
    <source>
        <dbReference type="ARBA" id="ARBA00023136"/>
    </source>
</evidence>
<evidence type="ECO:0000256" key="2">
    <source>
        <dbReference type="ARBA" id="ARBA00022475"/>
    </source>
</evidence>
<evidence type="ECO:0008006" key="8">
    <source>
        <dbReference type="Google" id="ProtNLM"/>
    </source>
</evidence>